<dbReference type="Pfam" id="PF02518">
    <property type="entry name" value="HATPase_c"/>
    <property type="match status" value="1"/>
</dbReference>
<dbReference type="InterPro" id="IPR036890">
    <property type="entry name" value="HATPase_C_sf"/>
</dbReference>
<dbReference type="RefSeq" id="WP_227211950.1">
    <property type="nucleotide sequence ID" value="NZ_BAABZQ010000001.1"/>
</dbReference>
<feature type="domain" description="Histidine kinase" evidence="10">
    <location>
        <begin position="360"/>
        <end position="583"/>
    </location>
</feature>
<dbReference type="InterPro" id="IPR000014">
    <property type="entry name" value="PAS"/>
</dbReference>
<dbReference type="InterPro" id="IPR024478">
    <property type="entry name" value="HlyB_4HB_MCP"/>
</dbReference>
<dbReference type="EMBL" id="BAABZQ010000001">
    <property type="protein sequence ID" value="GAA6502147.1"/>
    <property type="molecule type" value="Genomic_DNA"/>
</dbReference>
<dbReference type="CDD" id="cd16922">
    <property type="entry name" value="HATPase_EvgS-ArcB-TorS-like"/>
    <property type="match status" value="1"/>
</dbReference>
<evidence type="ECO:0000256" key="5">
    <source>
        <dbReference type="ARBA" id="ARBA00022777"/>
    </source>
</evidence>
<dbReference type="Pfam" id="PF08447">
    <property type="entry name" value="PAS_3"/>
    <property type="match status" value="1"/>
</dbReference>
<comment type="caution">
    <text evidence="12">The sequence shown here is derived from an EMBL/GenBank/DDBJ whole genome shotgun (WGS) entry which is preliminary data.</text>
</comment>
<keyword evidence="9" id="KW-0472">Membrane</keyword>
<dbReference type="SUPFAM" id="SSF52172">
    <property type="entry name" value="CheY-like"/>
    <property type="match status" value="2"/>
</dbReference>
<dbReference type="Pfam" id="PF00072">
    <property type="entry name" value="Response_reg"/>
    <property type="match status" value="2"/>
</dbReference>
<accession>A0ABQ0C0J9</accession>
<evidence type="ECO:0000313" key="12">
    <source>
        <dbReference type="EMBL" id="GAA6502147.1"/>
    </source>
</evidence>
<evidence type="ECO:0000256" key="7">
    <source>
        <dbReference type="ARBA" id="ARBA00024867"/>
    </source>
</evidence>
<dbReference type="InterPro" id="IPR001789">
    <property type="entry name" value="Sig_transdc_resp-reg_receiver"/>
</dbReference>
<evidence type="ECO:0000256" key="2">
    <source>
        <dbReference type="ARBA" id="ARBA00012438"/>
    </source>
</evidence>
<evidence type="ECO:0000256" key="3">
    <source>
        <dbReference type="ARBA" id="ARBA00018672"/>
    </source>
</evidence>
<dbReference type="SUPFAM" id="SSF55785">
    <property type="entry name" value="PYP-like sensor domain (PAS domain)"/>
    <property type="match status" value="1"/>
</dbReference>
<comment type="function">
    <text evidence="7">May play the central regulatory role in sporulation. It may be an element of the effector pathway responsible for the activation of sporulation genes in response to nutritional stress. Spo0A may act in concert with spo0H (a sigma factor) to control the expression of some genes that are critical to the sporulation process.</text>
</comment>
<dbReference type="Pfam" id="PF00512">
    <property type="entry name" value="HisKA"/>
    <property type="match status" value="1"/>
</dbReference>
<dbReference type="SUPFAM" id="SSF55874">
    <property type="entry name" value="ATPase domain of HSP90 chaperone/DNA topoisomerase II/histidine kinase"/>
    <property type="match status" value="1"/>
</dbReference>
<sequence length="866" mass="97664">MKTGKKRPALSEIGILVVCILAVIVSGSSIFTTLHMQKMASEIYEHPYSVSNEARATRSRLLDMRFFIMSMFSQDDLDMDDLQQTLQERYTMQYDAIQVITRQYLGPKEDSENLLKAMQDLETTQNEALPIVITLDNAAISEYVEKILYPKYDAVNDALTAVIAFADQKVQSLEKNSRIMAVKATVSSVLLTVFLPSYFLIAFWREKKNVREIHYREHLFNILSANVDEVFLIHNLNNDSLEYISTNCERVLGIKEDAFTKELDALRERVLEEDKVSFDEFVHLKEHADGRSIDFRMQFPNGEIHWMRLQIFPETVHGKTIRCIVTVFDRSEDMRIRQTLNDALVNAQNANAAKQNFLSRMSHEIRTPMNAIIGMTTIAATYITDRSRVESCLEKIGYASKHLMTLINDILDMSKIDEGKMTLTKEPFNLESVVESITSIIYPQAVEKHLNFSNPLADLSDTDLIGDSLRLNQILINLLSNSLKFTPEGGTITLEIRQLQKKKGRVRLRFTVRDTGIGMNREFLDRLFLPFEQENVSAGQTYKGTGLGMSITKNLITLMGGTIAVESEPGKGSTFRVELDFDTPAETNRVSHSPQAIQSLHVLIADDDQDSCLHTSLTLKNLGISSCWVLSGTECVDKVIAAHKIGDDYDVCLIDWRMPDMDGIEVTRRVREYVGPETTIIIITAYDWSSIEKSAREAGANAFLSKPIFSSTLYNTLLSVTGAGKAPCHKKHDFKNPETEGRRVLLAEDNELNREIAVELLNIMKLDVTCACNGQEAVDNFLSAPDAFDIILMDVQMPVLNGYQATEIIRKSGHPMAKTIPIIAMTANAFHEDVVKSYEAGMNGHLAKPVDFDQLYQTIKEKLLIK</sequence>
<evidence type="ECO:0000259" key="11">
    <source>
        <dbReference type="PROSITE" id="PS50110"/>
    </source>
</evidence>
<dbReference type="InterPro" id="IPR003594">
    <property type="entry name" value="HATPase_dom"/>
</dbReference>
<keyword evidence="4 8" id="KW-0597">Phosphoprotein</keyword>
<keyword evidence="9" id="KW-1133">Transmembrane helix</keyword>
<dbReference type="SMART" id="SM00388">
    <property type="entry name" value="HisKA"/>
    <property type="match status" value="1"/>
</dbReference>
<organism evidence="12 13">
    <name type="scientific">Blautia parvula</name>
    <dbReference type="NCBI Taxonomy" id="2877527"/>
    <lineage>
        <taxon>Bacteria</taxon>
        <taxon>Bacillati</taxon>
        <taxon>Bacillota</taxon>
        <taxon>Clostridia</taxon>
        <taxon>Lachnospirales</taxon>
        <taxon>Lachnospiraceae</taxon>
        <taxon>Blautia</taxon>
    </lineage>
</organism>
<keyword evidence="9" id="KW-0812">Transmembrane</keyword>
<keyword evidence="13" id="KW-1185">Reference proteome</keyword>
<feature type="modified residue" description="4-aspartylphosphate" evidence="8">
    <location>
        <position position="655"/>
    </location>
</feature>
<comment type="catalytic activity">
    <reaction evidence="1">
        <text>ATP + protein L-histidine = ADP + protein N-phospho-L-histidine.</text>
        <dbReference type="EC" id="2.7.13.3"/>
    </reaction>
</comment>
<feature type="transmembrane region" description="Helical" evidence="9">
    <location>
        <begin position="13"/>
        <end position="34"/>
    </location>
</feature>
<dbReference type="PRINTS" id="PR00344">
    <property type="entry name" value="BCTRLSENSOR"/>
</dbReference>
<proteinExistence type="predicted"/>
<dbReference type="Proteomes" id="UP001600941">
    <property type="component" value="Unassembled WGS sequence"/>
</dbReference>
<dbReference type="InterPro" id="IPR003661">
    <property type="entry name" value="HisK_dim/P_dom"/>
</dbReference>
<reference evidence="12 13" key="1">
    <citation type="submission" date="2024-04" db="EMBL/GenBank/DDBJ databases">
        <title>Defined microbial consortia suppress multidrug-resistant proinflammatory Enterobacteriaceae via ecological control.</title>
        <authorList>
            <person name="Furuichi M."/>
            <person name="Kawaguchi T."/>
            <person name="Pust M."/>
            <person name="Yasuma K."/>
            <person name="Plichta D."/>
            <person name="Hasegawa N."/>
            <person name="Ohya T."/>
            <person name="Bhattarai S."/>
            <person name="Sasajima S."/>
            <person name="Aoto Y."/>
            <person name="Tuganbaev T."/>
            <person name="Yaginuma M."/>
            <person name="Ueda M."/>
            <person name="Okahashi N."/>
            <person name="Amafuji K."/>
            <person name="Kiridooshi Y."/>
            <person name="Sugita K."/>
            <person name="Strazar M."/>
            <person name="Skelly A."/>
            <person name="Suda W."/>
            <person name="Hattori M."/>
            <person name="Nakamoto N."/>
            <person name="Caballero S."/>
            <person name="Norman J."/>
            <person name="Olle B."/>
            <person name="Tanoue T."/>
            <person name="Arita M."/>
            <person name="Bucci V."/>
            <person name="Atarashi K."/>
            <person name="Xavier R."/>
            <person name="Honda K."/>
        </authorList>
    </citation>
    <scope>NUCLEOTIDE SEQUENCE [LARGE SCALE GENOMIC DNA]</scope>
    <source>
        <strain evidence="13">k34-0107-D12</strain>
    </source>
</reference>
<dbReference type="InterPro" id="IPR036097">
    <property type="entry name" value="HisK_dim/P_sf"/>
</dbReference>
<dbReference type="EC" id="2.7.13.3" evidence="2"/>
<dbReference type="InterPro" id="IPR013655">
    <property type="entry name" value="PAS_fold_3"/>
</dbReference>
<dbReference type="Gene3D" id="3.40.50.2300">
    <property type="match status" value="2"/>
</dbReference>
<dbReference type="InterPro" id="IPR011006">
    <property type="entry name" value="CheY-like_superfamily"/>
</dbReference>
<evidence type="ECO:0000256" key="9">
    <source>
        <dbReference type="SAM" id="Phobius"/>
    </source>
</evidence>
<dbReference type="CDD" id="cd00082">
    <property type="entry name" value="HisKA"/>
    <property type="match status" value="1"/>
</dbReference>
<dbReference type="InterPro" id="IPR005467">
    <property type="entry name" value="His_kinase_dom"/>
</dbReference>
<protein>
    <recommendedName>
        <fullName evidence="3">Stage 0 sporulation protein A homolog</fullName>
        <ecNumber evidence="2">2.7.13.3</ecNumber>
    </recommendedName>
</protein>
<dbReference type="PANTHER" id="PTHR45339:SF5">
    <property type="entry name" value="HISTIDINE KINASE"/>
    <property type="match status" value="1"/>
</dbReference>
<keyword evidence="5" id="KW-0808">Transferase</keyword>
<dbReference type="SMART" id="SM00387">
    <property type="entry name" value="HATPase_c"/>
    <property type="match status" value="1"/>
</dbReference>
<keyword evidence="6" id="KW-0902">Two-component regulatory system</keyword>
<dbReference type="PROSITE" id="PS50109">
    <property type="entry name" value="HIS_KIN"/>
    <property type="match status" value="1"/>
</dbReference>
<dbReference type="PANTHER" id="PTHR45339">
    <property type="entry name" value="HYBRID SIGNAL TRANSDUCTION HISTIDINE KINASE J"/>
    <property type="match status" value="1"/>
</dbReference>
<keyword evidence="5" id="KW-0418">Kinase</keyword>
<dbReference type="PROSITE" id="PS50110">
    <property type="entry name" value="RESPONSE_REGULATORY"/>
    <property type="match status" value="2"/>
</dbReference>
<dbReference type="CDD" id="cd17546">
    <property type="entry name" value="REC_hyHK_CKI1_RcsC-like"/>
    <property type="match status" value="2"/>
</dbReference>
<dbReference type="InterPro" id="IPR035965">
    <property type="entry name" value="PAS-like_dom_sf"/>
</dbReference>
<evidence type="ECO:0000256" key="1">
    <source>
        <dbReference type="ARBA" id="ARBA00000085"/>
    </source>
</evidence>
<dbReference type="InterPro" id="IPR004358">
    <property type="entry name" value="Sig_transdc_His_kin-like_C"/>
</dbReference>
<dbReference type="Gene3D" id="3.30.450.20">
    <property type="entry name" value="PAS domain"/>
    <property type="match status" value="1"/>
</dbReference>
<feature type="domain" description="Response regulatory" evidence="11">
    <location>
        <begin position="601"/>
        <end position="721"/>
    </location>
</feature>
<feature type="modified residue" description="4-aspartylphosphate" evidence="8">
    <location>
        <position position="794"/>
    </location>
</feature>
<dbReference type="CDD" id="cd00130">
    <property type="entry name" value="PAS"/>
    <property type="match status" value="1"/>
</dbReference>
<dbReference type="Pfam" id="PF12729">
    <property type="entry name" value="4HB_MCP_1"/>
    <property type="match status" value="1"/>
</dbReference>
<dbReference type="Gene3D" id="1.10.287.130">
    <property type="match status" value="1"/>
</dbReference>
<dbReference type="SMART" id="SM00448">
    <property type="entry name" value="REC"/>
    <property type="match status" value="2"/>
</dbReference>
<dbReference type="Gene3D" id="3.30.565.10">
    <property type="entry name" value="Histidine kinase-like ATPase, C-terminal domain"/>
    <property type="match status" value="1"/>
</dbReference>
<feature type="domain" description="Response regulatory" evidence="11">
    <location>
        <begin position="743"/>
        <end position="863"/>
    </location>
</feature>
<evidence type="ECO:0000256" key="8">
    <source>
        <dbReference type="PROSITE-ProRule" id="PRU00169"/>
    </source>
</evidence>
<evidence type="ECO:0000259" key="10">
    <source>
        <dbReference type="PROSITE" id="PS50109"/>
    </source>
</evidence>
<evidence type="ECO:0000256" key="4">
    <source>
        <dbReference type="ARBA" id="ARBA00022553"/>
    </source>
</evidence>
<evidence type="ECO:0000313" key="13">
    <source>
        <dbReference type="Proteomes" id="UP001600941"/>
    </source>
</evidence>
<name>A0ABQ0C0J9_9FIRM</name>
<evidence type="ECO:0000256" key="6">
    <source>
        <dbReference type="ARBA" id="ARBA00023012"/>
    </source>
</evidence>
<gene>
    <name evidence="12" type="ORF">K340107D12_49630</name>
</gene>
<dbReference type="SUPFAM" id="SSF47384">
    <property type="entry name" value="Homodimeric domain of signal transducing histidine kinase"/>
    <property type="match status" value="1"/>
</dbReference>